<protein>
    <recommendedName>
        <fullName evidence="4">Phosphate transporter</fullName>
    </recommendedName>
</protein>
<evidence type="ECO:0000256" key="1">
    <source>
        <dbReference type="SAM" id="Phobius"/>
    </source>
</evidence>
<organism evidence="2 3">
    <name type="scientific">Phytophthora cactorum</name>
    <dbReference type="NCBI Taxonomy" id="29920"/>
    <lineage>
        <taxon>Eukaryota</taxon>
        <taxon>Sar</taxon>
        <taxon>Stramenopiles</taxon>
        <taxon>Oomycota</taxon>
        <taxon>Peronosporomycetes</taxon>
        <taxon>Peronosporales</taxon>
        <taxon>Peronosporaceae</taxon>
        <taxon>Phytophthora</taxon>
    </lineage>
</organism>
<name>A0A8T1C3R4_9STRA</name>
<comment type="caution">
    <text evidence="2">The sequence shown here is derived from an EMBL/GenBank/DDBJ whole genome shotgun (WGS) entry which is preliminary data.</text>
</comment>
<dbReference type="EMBL" id="RCMK01000709">
    <property type="protein sequence ID" value="KAG2915246.1"/>
    <property type="molecule type" value="Genomic_DNA"/>
</dbReference>
<gene>
    <name evidence="2" type="ORF">PC117_g18074</name>
</gene>
<evidence type="ECO:0000313" key="2">
    <source>
        <dbReference type="EMBL" id="KAG2915246.1"/>
    </source>
</evidence>
<sequence length="132" mass="14020">MKHAPTRKHSSGDSWFSPSVVNVSVFTLPGASSRSSESHLNQTPICLGVLNFTILSAQVVDCAVGVFDCAVEDDGATCAAYNDKYWSLQSSEWMLVFGFVVMAGMAWQVGANDVVSAFGTSVGSRAISCRMA</sequence>
<evidence type="ECO:0000313" key="3">
    <source>
        <dbReference type="Proteomes" id="UP000736787"/>
    </source>
</evidence>
<proteinExistence type="predicted"/>
<keyword evidence="1" id="KW-0472">Membrane</keyword>
<dbReference type="AlphaFoldDB" id="A0A8T1C3R4"/>
<reference evidence="2" key="1">
    <citation type="submission" date="2018-10" db="EMBL/GenBank/DDBJ databases">
        <title>Effector identification in a new, highly contiguous assembly of the strawberry crown rot pathogen Phytophthora cactorum.</title>
        <authorList>
            <person name="Armitage A.D."/>
            <person name="Nellist C.F."/>
            <person name="Bates H."/>
            <person name="Vickerstaff R.J."/>
            <person name="Harrison R.J."/>
        </authorList>
    </citation>
    <scope>NUCLEOTIDE SEQUENCE</scope>
    <source>
        <strain evidence="2">4040</strain>
    </source>
</reference>
<dbReference type="Proteomes" id="UP000736787">
    <property type="component" value="Unassembled WGS sequence"/>
</dbReference>
<keyword evidence="1" id="KW-0812">Transmembrane</keyword>
<evidence type="ECO:0008006" key="4">
    <source>
        <dbReference type="Google" id="ProtNLM"/>
    </source>
</evidence>
<feature type="transmembrane region" description="Helical" evidence="1">
    <location>
        <begin position="93"/>
        <end position="110"/>
    </location>
</feature>
<keyword evidence="1" id="KW-1133">Transmembrane helix</keyword>
<accession>A0A8T1C3R4</accession>